<dbReference type="GeneID" id="94192860"/>
<feature type="region of interest" description="Disordered" evidence="1">
    <location>
        <begin position="1"/>
        <end position="25"/>
    </location>
</feature>
<evidence type="ECO:0000313" key="2">
    <source>
        <dbReference type="EMBL" id="GIX61377.1"/>
    </source>
</evidence>
<feature type="compositionally biased region" description="Basic and acidic residues" evidence="1">
    <location>
        <begin position="1"/>
        <end position="10"/>
    </location>
</feature>
<gene>
    <name evidence="2" type="ORF">BcabD6B2_08120</name>
</gene>
<protein>
    <submittedName>
        <fullName evidence="2">Polysaccharide export protein</fullName>
    </submittedName>
</protein>
<dbReference type="RefSeq" id="XP_067713448.1">
    <property type="nucleotide sequence ID" value="XM_067857347.1"/>
</dbReference>
<proteinExistence type="predicted"/>
<name>A0AAV4LP47_BABCB</name>
<dbReference type="AlphaFoldDB" id="A0AAV4LP47"/>
<dbReference type="Proteomes" id="UP001497744">
    <property type="component" value="Unassembled WGS sequence"/>
</dbReference>
<accession>A0AAV4LP47</accession>
<evidence type="ECO:0000256" key="1">
    <source>
        <dbReference type="SAM" id="MobiDB-lite"/>
    </source>
</evidence>
<organism evidence="2 3">
    <name type="scientific">Babesia caballi</name>
    <dbReference type="NCBI Taxonomy" id="5871"/>
    <lineage>
        <taxon>Eukaryota</taxon>
        <taxon>Sar</taxon>
        <taxon>Alveolata</taxon>
        <taxon>Apicomplexa</taxon>
        <taxon>Aconoidasida</taxon>
        <taxon>Piroplasmida</taxon>
        <taxon>Babesiidae</taxon>
        <taxon>Babesia</taxon>
    </lineage>
</organism>
<sequence length="101" mass="10601">MMVEQRKDPTTLDDGGTVTPRARGGMSTIGTEAFRSAMVTANIYELSVHLTKPFIEIVGEICHPGKVCGSSGWGKGGAIIECEGFEITAAVFVTAGGVLRI</sequence>
<comment type="caution">
    <text evidence="2">The sequence shown here is derived from an EMBL/GenBank/DDBJ whole genome shotgun (WGS) entry which is preliminary data.</text>
</comment>
<reference evidence="2 3" key="1">
    <citation type="submission" date="2021-06" db="EMBL/GenBank/DDBJ databases">
        <title>Genome sequence of Babesia caballi.</title>
        <authorList>
            <person name="Yamagishi J."/>
            <person name="Kidaka T."/>
            <person name="Ochi A."/>
        </authorList>
    </citation>
    <scope>NUCLEOTIDE SEQUENCE [LARGE SCALE GENOMIC DNA]</scope>
    <source>
        <strain evidence="2">USDA-D6B2</strain>
    </source>
</reference>
<keyword evidence="3" id="KW-1185">Reference proteome</keyword>
<dbReference type="EMBL" id="BPLF01000001">
    <property type="protein sequence ID" value="GIX61377.1"/>
    <property type="molecule type" value="Genomic_DNA"/>
</dbReference>
<evidence type="ECO:0000313" key="3">
    <source>
        <dbReference type="Proteomes" id="UP001497744"/>
    </source>
</evidence>